<dbReference type="Proteomes" id="UP000399805">
    <property type="component" value="Unassembled WGS sequence"/>
</dbReference>
<dbReference type="GO" id="GO:0015074">
    <property type="term" value="P:DNA integration"/>
    <property type="evidence" value="ECO:0007669"/>
    <property type="project" value="InterPro"/>
</dbReference>
<keyword evidence="1" id="KW-0233">DNA recombination</keyword>
<dbReference type="EMBL" id="CABVGP010000002">
    <property type="protein sequence ID" value="VVJ21668.1"/>
    <property type="molecule type" value="Genomic_DNA"/>
</dbReference>
<evidence type="ECO:0000256" key="1">
    <source>
        <dbReference type="ARBA" id="ARBA00023172"/>
    </source>
</evidence>
<dbReference type="Gene3D" id="1.10.443.10">
    <property type="entry name" value="Intergrase catalytic core"/>
    <property type="match status" value="1"/>
</dbReference>
<keyword evidence="3" id="KW-1185">Reference proteome</keyword>
<evidence type="ECO:0000313" key="3">
    <source>
        <dbReference type="Proteomes" id="UP000399805"/>
    </source>
</evidence>
<protein>
    <recommendedName>
        <fullName evidence="4">Tyr recombinase domain-containing protein</fullName>
    </recommendedName>
</protein>
<dbReference type="InterPro" id="IPR011010">
    <property type="entry name" value="DNA_brk_join_enz"/>
</dbReference>
<accession>A0A6I8LZ23</accession>
<dbReference type="GO" id="GO:0003677">
    <property type="term" value="F:DNA binding"/>
    <property type="evidence" value="ECO:0007669"/>
    <property type="project" value="InterPro"/>
</dbReference>
<sequence length="159" mass="17494">MRLPVSHADERGAIHPDGPLLRYRTGEPITKRRYDYLWERIGRHVTSVHTQNISTHWLRHTTLTWVERRFGYGVAHAYAGHSDSADSATVTYVKASLHDVATALAALTGEPHPLAHKLRRNSFSNVSMIDSRVAGSVPASGCPFVSHFASSPASSSRPA</sequence>
<reference evidence="2 3" key="1">
    <citation type="submission" date="2019-09" db="EMBL/GenBank/DDBJ databases">
        <authorList>
            <person name="Leyn A S."/>
        </authorList>
    </citation>
    <scope>NUCLEOTIDE SEQUENCE [LARGE SCALE GENOMIC DNA]</scope>
    <source>
        <strain evidence="2">AA231_1</strain>
    </source>
</reference>
<dbReference type="AlphaFoldDB" id="A0A6I8LZ23"/>
<dbReference type="GO" id="GO:0006310">
    <property type="term" value="P:DNA recombination"/>
    <property type="evidence" value="ECO:0007669"/>
    <property type="project" value="UniProtKB-KW"/>
</dbReference>
<dbReference type="RefSeq" id="WP_338422526.1">
    <property type="nucleotide sequence ID" value="NZ_CABVGP010000002.1"/>
</dbReference>
<evidence type="ECO:0000313" key="2">
    <source>
        <dbReference type="EMBL" id="VVJ21668.1"/>
    </source>
</evidence>
<evidence type="ECO:0008006" key="4">
    <source>
        <dbReference type="Google" id="ProtNLM"/>
    </source>
</evidence>
<proteinExistence type="predicted"/>
<name>A0A6I8LZ23_9PSEU</name>
<gene>
    <name evidence="2" type="ORF">AA23TX_06689</name>
</gene>
<organism evidence="2 3">
    <name type="scientific">Amycolatopsis camponoti</name>
    <dbReference type="NCBI Taxonomy" id="2606593"/>
    <lineage>
        <taxon>Bacteria</taxon>
        <taxon>Bacillati</taxon>
        <taxon>Actinomycetota</taxon>
        <taxon>Actinomycetes</taxon>
        <taxon>Pseudonocardiales</taxon>
        <taxon>Pseudonocardiaceae</taxon>
        <taxon>Amycolatopsis</taxon>
    </lineage>
</organism>
<dbReference type="InterPro" id="IPR013762">
    <property type="entry name" value="Integrase-like_cat_sf"/>
</dbReference>
<dbReference type="SUPFAM" id="SSF56349">
    <property type="entry name" value="DNA breaking-rejoining enzymes"/>
    <property type="match status" value="1"/>
</dbReference>